<dbReference type="Pfam" id="PF00583">
    <property type="entry name" value="Acetyltransf_1"/>
    <property type="match status" value="1"/>
</dbReference>
<dbReference type="InterPro" id="IPR016181">
    <property type="entry name" value="Acyl_CoA_acyltransferase"/>
</dbReference>
<protein>
    <submittedName>
        <fullName evidence="5">Aminoglycoside 6'-N-acetyltransferase</fullName>
    </submittedName>
</protein>
<evidence type="ECO:0000256" key="3">
    <source>
        <dbReference type="ARBA" id="ARBA00038502"/>
    </source>
</evidence>
<dbReference type="GO" id="GO:0016747">
    <property type="term" value="F:acyltransferase activity, transferring groups other than amino-acyl groups"/>
    <property type="evidence" value="ECO:0007669"/>
    <property type="project" value="InterPro"/>
</dbReference>
<evidence type="ECO:0000313" key="5">
    <source>
        <dbReference type="EMBL" id="SDO55262.1"/>
    </source>
</evidence>
<gene>
    <name evidence="5" type="ORF">SAMN04515671_1306</name>
</gene>
<dbReference type="STRING" id="1090615.SAMN04515671_1306"/>
<dbReference type="PROSITE" id="PS51186">
    <property type="entry name" value="GNAT"/>
    <property type="match status" value="1"/>
</dbReference>
<evidence type="ECO:0000259" key="4">
    <source>
        <dbReference type="PROSITE" id="PS51186"/>
    </source>
</evidence>
<dbReference type="EMBL" id="LT629710">
    <property type="protein sequence ID" value="SDO55262.1"/>
    <property type="molecule type" value="Genomic_DNA"/>
</dbReference>
<accession>A0A1H0KHS9</accession>
<dbReference type="InterPro" id="IPR051531">
    <property type="entry name" value="N-acetyltransferase"/>
</dbReference>
<dbReference type="PANTHER" id="PTHR43792:SF8">
    <property type="entry name" value="[RIBOSOMAL PROTEIN US5]-ALANINE N-ACETYLTRANSFERASE"/>
    <property type="match status" value="1"/>
</dbReference>
<dbReference type="PANTHER" id="PTHR43792">
    <property type="entry name" value="GNAT FAMILY, PUTATIVE (AFU_ORTHOLOGUE AFUA_3G00765)-RELATED-RELATED"/>
    <property type="match status" value="1"/>
</dbReference>
<name>A0A1H0KHS9_9ACTN</name>
<keyword evidence="1 5" id="KW-0808">Transferase</keyword>
<organism evidence="5 6">
    <name type="scientific">Nakamurella panacisegetis</name>
    <dbReference type="NCBI Taxonomy" id="1090615"/>
    <lineage>
        <taxon>Bacteria</taxon>
        <taxon>Bacillati</taxon>
        <taxon>Actinomycetota</taxon>
        <taxon>Actinomycetes</taxon>
        <taxon>Nakamurellales</taxon>
        <taxon>Nakamurellaceae</taxon>
        <taxon>Nakamurella</taxon>
    </lineage>
</organism>
<feature type="domain" description="N-acetyltransferase" evidence="4">
    <location>
        <begin position="24"/>
        <end position="180"/>
    </location>
</feature>
<dbReference type="SUPFAM" id="SSF55729">
    <property type="entry name" value="Acyl-CoA N-acyltransferases (Nat)"/>
    <property type="match status" value="1"/>
</dbReference>
<comment type="similarity">
    <text evidence="3">Belongs to the acetyltransferase family. RimJ subfamily.</text>
</comment>
<dbReference type="AlphaFoldDB" id="A0A1H0KHS9"/>
<evidence type="ECO:0000313" key="6">
    <source>
        <dbReference type="Proteomes" id="UP000198741"/>
    </source>
</evidence>
<proteinExistence type="inferred from homology"/>
<evidence type="ECO:0000256" key="2">
    <source>
        <dbReference type="ARBA" id="ARBA00023315"/>
    </source>
</evidence>
<dbReference type="InterPro" id="IPR000182">
    <property type="entry name" value="GNAT_dom"/>
</dbReference>
<dbReference type="Gene3D" id="3.40.630.30">
    <property type="match status" value="1"/>
</dbReference>
<sequence length="183" mass="20127">MPGGHPTSTVSGMSQQPTLSGAGLILRAVVPADGAALIAILRTPEVARWWGDDVDDDTWPVDDDPDTVKFAIEVDGRVAGLVQYSEELDPMYRHAGIDIFLDPKLQGRGLGREAVRTLARYLFSERRHHRIVIDPAAQNHRAISTYAAVGFRTVGVLREYERNPDGTGWHDGVLMELLVSELT</sequence>
<keyword evidence="2" id="KW-0012">Acyltransferase</keyword>
<evidence type="ECO:0000256" key="1">
    <source>
        <dbReference type="ARBA" id="ARBA00022679"/>
    </source>
</evidence>
<dbReference type="CDD" id="cd04301">
    <property type="entry name" value="NAT_SF"/>
    <property type="match status" value="1"/>
</dbReference>
<dbReference type="Proteomes" id="UP000198741">
    <property type="component" value="Chromosome I"/>
</dbReference>
<reference evidence="5 6" key="1">
    <citation type="submission" date="2016-10" db="EMBL/GenBank/DDBJ databases">
        <authorList>
            <person name="de Groot N.N."/>
        </authorList>
    </citation>
    <scope>NUCLEOTIDE SEQUENCE [LARGE SCALE GENOMIC DNA]</scope>
    <source>
        <strain evidence="6">P4-7,KCTC 19426,CECT 7604</strain>
    </source>
</reference>
<keyword evidence="6" id="KW-1185">Reference proteome</keyword>